<keyword evidence="3" id="KW-1185">Reference proteome</keyword>
<protein>
    <submittedName>
        <fullName evidence="2">VWFA and cache domain-containing protein 1</fullName>
    </submittedName>
</protein>
<gene>
    <name evidence="2" type="ORF">X975_00992</name>
</gene>
<dbReference type="EMBL" id="KK119746">
    <property type="protein sequence ID" value="KFM76627.1"/>
    <property type="molecule type" value="Genomic_DNA"/>
</dbReference>
<accession>A0A087UGY8</accession>
<dbReference type="OrthoDB" id="6436994at2759"/>
<organism evidence="2 3">
    <name type="scientific">Stegodyphus mimosarum</name>
    <name type="common">African social velvet spider</name>
    <dbReference type="NCBI Taxonomy" id="407821"/>
    <lineage>
        <taxon>Eukaryota</taxon>
        <taxon>Metazoa</taxon>
        <taxon>Ecdysozoa</taxon>
        <taxon>Arthropoda</taxon>
        <taxon>Chelicerata</taxon>
        <taxon>Arachnida</taxon>
        <taxon>Araneae</taxon>
        <taxon>Araneomorphae</taxon>
        <taxon>Entelegynae</taxon>
        <taxon>Eresoidea</taxon>
        <taxon>Eresidae</taxon>
        <taxon>Stegodyphus</taxon>
    </lineage>
</organism>
<feature type="non-terminal residue" evidence="2">
    <location>
        <position position="182"/>
    </location>
</feature>
<dbReference type="Proteomes" id="UP000054359">
    <property type="component" value="Unassembled WGS sequence"/>
</dbReference>
<feature type="signal peptide" evidence="1">
    <location>
        <begin position="1"/>
        <end position="29"/>
    </location>
</feature>
<keyword evidence="1" id="KW-0732">Signal</keyword>
<reference evidence="2 3" key="1">
    <citation type="submission" date="2013-11" db="EMBL/GenBank/DDBJ databases">
        <title>Genome sequencing of Stegodyphus mimosarum.</title>
        <authorList>
            <person name="Bechsgaard J."/>
        </authorList>
    </citation>
    <scope>NUCLEOTIDE SEQUENCE [LARGE SCALE GENOMIC DNA]</scope>
</reference>
<dbReference type="AlphaFoldDB" id="A0A087UGY8"/>
<evidence type="ECO:0000313" key="3">
    <source>
        <dbReference type="Proteomes" id="UP000054359"/>
    </source>
</evidence>
<proteinExistence type="predicted"/>
<evidence type="ECO:0000313" key="2">
    <source>
        <dbReference type="EMBL" id="KFM76627.1"/>
    </source>
</evidence>
<sequence>MACKKHRETICPFTTKYVLFLYILTLTVSEIDFCNCKNESLVFFIPSRLQKESEELTNQKQYVVSLNAKVLAQERERLEKSFQQQNLFNFANNHKHAGIDHEKLFDKPSNIGSYLRKITNEELCVTTMQAIYDDLPSYEVAEDSQQIVTEISNKLSRKIKEYVSVVEKNKQYIESVFSAQKF</sequence>
<evidence type="ECO:0000256" key="1">
    <source>
        <dbReference type="SAM" id="SignalP"/>
    </source>
</evidence>
<feature type="chain" id="PRO_5001830497" evidence="1">
    <location>
        <begin position="30"/>
        <end position="182"/>
    </location>
</feature>
<name>A0A087UGY8_STEMI</name>